<dbReference type="SUPFAM" id="SSF53756">
    <property type="entry name" value="UDP-Glycosyltransferase/glycogen phosphorylase"/>
    <property type="match status" value="1"/>
</dbReference>
<evidence type="ECO:0000313" key="2">
    <source>
        <dbReference type="Proteomes" id="UP000589085"/>
    </source>
</evidence>
<protein>
    <recommendedName>
        <fullName evidence="3">Glycosyltransferase subfamily 4-like N-terminal domain-containing protein</fullName>
    </recommendedName>
</protein>
<dbReference type="RefSeq" id="WP_182998037.1">
    <property type="nucleotide sequence ID" value="NZ_JABEQJ010000017.1"/>
</dbReference>
<dbReference type="AlphaFoldDB" id="A0A7W4NNU5"/>
<accession>A0A7W4NNU5</accession>
<gene>
    <name evidence="1" type="ORF">HLH48_13655</name>
</gene>
<reference evidence="1 2" key="1">
    <citation type="submission" date="2020-04" db="EMBL/GenBank/DDBJ databases">
        <title>Description of novel Gluconacetobacter.</title>
        <authorList>
            <person name="Sombolestani A."/>
        </authorList>
    </citation>
    <scope>NUCLEOTIDE SEQUENCE [LARGE SCALE GENOMIC DNA]</scope>
    <source>
        <strain evidence="1 2">LMG 19747</strain>
    </source>
</reference>
<evidence type="ECO:0000313" key="1">
    <source>
        <dbReference type="EMBL" id="MBB2161204.1"/>
    </source>
</evidence>
<proteinExistence type="predicted"/>
<comment type="caution">
    <text evidence="1">The sequence shown here is derived from an EMBL/GenBank/DDBJ whole genome shotgun (WGS) entry which is preliminary data.</text>
</comment>
<dbReference type="Proteomes" id="UP000589085">
    <property type="component" value="Unassembled WGS sequence"/>
</dbReference>
<organism evidence="1 2">
    <name type="scientific">Gluconacetobacter sacchari</name>
    <dbReference type="NCBI Taxonomy" id="92759"/>
    <lineage>
        <taxon>Bacteria</taxon>
        <taxon>Pseudomonadati</taxon>
        <taxon>Pseudomonadota</taxon>
        <taxon>Alphaproteobacteria</taxon>
        <taxon>Acetobacterales</taxon>
        <taxon>Acetobacteraceae</taxon>
        <taxon>Gluconacetobacter</taxon>
    </lineage>
</organism>
<name>A0A7W4NNU5_9PROT</name>
<sequence length="242" mass="26407">MIDGRAPDRGRDAGSQATLSHMQALRALDYDVSFMASDVVDDLRSSDGRDEAIHWLGAPAYGSVEDLLRLQQDSFDLVYFHRELNATRYLGLARRLQRRARLIYGVADLHGVRVMRQGWIEGRPEFVARGRVLLRDEIRAAQTADVTITHSDAEAALLGRIAGVRATVVPWVVPVGPPGPGYAGRRGRVNRGVARVTRHTRMTSCAGCQRPFPDGIGLGVAVGNPCLAQSLWLIPFSPASGT</sequence>
<evidence type="ECO:0008006" key="3">
    <source>
        <dbReference type="Google" id="ProtNLM"/>
    </source>
</evidence>
<dbReference type="EMBL" id="JABEQJ010000017">
    <property type="protein sequence ID" value="MBB2161204.1"/>
    <property type="molecule type" value="Genomic_DNA"/>
</dbReference>